<dbReference type="EMBL" id="JADKGY010000001">
    <property type="protein sequence ID" value="MBK9981764.1"/>
    <property type="molecule type" value="Genomic_DNA"/>
</dbReference>
<dbReference type="InterPro" id="IPR008754">
    <property type="entry name" value="Peptidase_M43"/>
</dbReference>
<dbReference type="CDD" id="cd04275">
    <property type="entry name" value="ZnMc_pappalysin_like"/>
    <property type="match status" value="1"/>
</dbReference>
<comment type="similarity">
    <text evidence="1">Belongs to the peptidase M43B family.</text>
</comment>
<sequence length="444" mass="49072">MEKKLFLFFTLLSFGINAQESIKPVFCGNEIFSKILHEKYPALNDAFTATFEEARKTNRHLGNEPLEVNIVVHVVWNGIGENLDDSIINNQILILNNDYNRLNADTANLRSIFHDEAGNANIHFNLASVVRVQTNQLFSVDLFGTNLLAEAKHDVDGGSDAWNPDEYLNIWVCKIQPITLFGITIGQILGFAFPPNNLQNWPADSGAPTPGEDGVVIDYRVFGSNNPNIIDNPDGSGAIIVKGRTPVHEVGHYFGLRHIWGDGGLLGPNACDQSDGVDDTPYANAQSAFDCDTTKNTCTQIETFYNKDVPDLIENYMDYASESCMNMFTHGQVELMRNTLQGPRSGLLMPISGTSDLAIAPSLKLSPNPAHGQVTLEFDLNESKEISIRVLNLNGQLMLNKKVEKYSVGYHQISINSEKLNSGIYVVVLRTNRGVQTQKLVIGE</sequence>
<dbReference type="PANTHER" id="PTHR47466">
    <property type="match status" value="1"/>
</dbReference>
<dbReference type="InterPro" id="IPR024079">
    <property type="entry name" value="MetalloPept_cat_dom_sf"/>
</dbReference>
<keyword evidence="2" id="KW-0645">Protease</keyword>
<proteinExistence type="inferred from homology"/>
<dbReference type="InterPro" id="IPR026444">
    <property type="entry name" value="Secre_tail"/>
</dbReference>
<dbReference type="Pfam" id="PF05572">
    <property type="entry name" value="Peptidase_M43"/>
    <property type="match status" value="1"/>
</dbReference>
<keyword evidence="7" id="KW-0482">Metalloprotease</keyword>
<feature type="domain" description="Peptidase M43 pregnancy-associated plasma-A" evidence="9">
    <location>
        <begin position="247"/>
        <end position="340"/>
    </location>
</feature>
<feature type="domain" description="Secretion system C-terminal sorting" evidence="10">
    <location>
        <begin position="367"/>
        <end position="442"/>
    </location>
</feature>
<evidence type="ECO:0000256" key="6">
    <source>
        <dbReference type="ARBA" id="ARBA00022833"/>
    </source>
</evidence>
<evidence type="ECO:0000259" key="9">
    <source>
        <dbReference type="Pfam" id="PF05572"/>
    </source>
</evidence>
<evidence type="ECO:0000256" key="4">
    <source>
        <dbReference type="ARBA" id="ARBA00022729"/>
    </source>
</evidence>
<accession>A0A9D7STC7</accession>
<evidence type="ECO:0000256" key="1">
    <source>
        <dbReference type="ARBA" id="ARBA00008721"/>
    </source>
</evidence>
<evidence type="ECO:0000313" key="12">
    <source>
        <dbReference type="Proteomes" id="UP000808337"/>
    </source>
</evidence>
<name>A0A9D7STC7_9BACT</name>
<dbReference type="Proteomes" id="UP000808337">
    <property type="component" value="Unassembled WGS sequence"/>
</dbReference>
<evidence type="ECO:0000256" key="8">
    <source>
        <dbReference type="ARBA" id="ARBA00023157"/>
    </source>
</evidence>
<evidence type="ECO:0000256" key="2">
    <source>
        <dbReference type="ARBA" id="ARBA00022670"/>
    </source>
</evidence>
<reference evidence="11 12" key="1">
    <citation type="submission" date="2020-10" db="EMBL/GenBank/DDBJ databases">
        <title>Connecting structure to function with the recovery of over 1000 high-quality activated sludge metagenome-assembled genomes encoding full-length rRNA genes using long-read sequencing.</title>
        <authorList>
            <person name="Singleton C.M."/>
            <person name="Petriglieri F."/>
            <person name="Kristensen J.M."/>
            <person name="Kirkegaard R.H."/>
            <person name="Michaelsen T.Y."/>
            <person name="Andersen M.H."/>
            <person name="Karst S.M."/>
            <person name="Dueholm M.S."/>
            <person name="Nielsen P.H."/>
            <person name="Albertsen M."/>
        </authorList>
    </citation>
    <scope>NUCLEOTIDE SEQUENCE [LARGE SCALE GENOMIC DNA]</scope>
    <source>
        <strain evidence="11">Ribe_18-Q3-R11-54_MAXAC.273</strain>
    </source>
</reference>
<dbReference type="GO" id="GO:0006508">
    <property type="term" value="P:proteolysis"/>
    <property type="evidence" value="ECO:0007669"/>
    <property type="project" value="UniProtKB-KW"/>
</dbReference>
<evidence type="ECO:0000259" key="10">
    <source>
        <dbReference type="Pfam" id="PF18962"/>
    </source>
</evidence>
<dbReference type="GO" id="GO:0008237">
    <property type="term" value="F:metallopeptidase activity"/>
    <property type="evidence" value="ECO:0007669"/>
    <property type="project" value="UniProtKB-KW"/>
</dbReference>
<evidence type="ECO:0000256" key="5">
    <source>
        <dbReference type="ARBA" id="ARBA00022801"/>
    </source>
</evidence>
<dbReference type="GO" id="GO:0046872">
    <property type="term" value="F:metal ion binding"/>
    <property type="evidence" value="ECO:0007669"/>
    <property type="project" value="UniProtKB-KW"/>
</dbReference>
<dbReference type="Gene3D" id="3.40.390.10">
    <property type="entry name" value="Collagenase (Catalytic Domain)"/>
    <property type="match status" value="1"/>
</dbReference>
<evidence type="ECO:0000256" key="3">
    <source>
        <dbReference type="ARBA" id="ARBA00022723"/>
    </source>
</evidence>
<keyword evidence="8" id="KW-1015">Disulfide bond</keyword>
<dbReference type="Pfam" id="PF18962">
    <property type="entry name" value="Por_Secre_tail"/>
    <property type="match status" value="1"/>
</dbReference>
<evidence type="ECO:0000313" key="11">
    <source>
        <dbReference type="EMBL" id="MBK9981764.1"/>
    </source>
</evidence>
<keyword evidence="4" id="KW-0732">Signal</keyword>
<comment type="caution">
    <text evidence="11">The sequence shown here is derived from an EMBL/GenBank/DDBJ whole genome shotgun (WGS) entry which is preliminary data.</text>
</comment>
<keyword evidence="6" id="KW-0862">Zinc</keyword>
<evidence type="ECO:0000256" key="7">
    <source>
        <dbReference type="ARBA" id="ARBA00023049"/>
    </source>
</evidence>
<dbReference type="SUPFAM" id="SSF55486">
    <property type="entry name" value="Metalloproteases ('zincins'), catalytic domain"/>
    <property type="match status" value="1"/>
</dbReference>
<keyword evidence="3" id="KW-0479">Metal-binding</keyword>
<keyword evidence="5" id="KW-0378">Hydrolase</keyword>
<protein>
    <submittedName>
        <fullName evidence="11">T9SS type A sorting domain-containing protein</fullName>
    </submittedName>
</protein>
<dbReference type="AlphaFoldDB" id="A0A9D7STC7"/>
<dbReference type="PANTHER" id="PTHR47466:SF1">
    <property type="entry name" value="METALLOPROTEASE MEP1 (AFU_ORTHOLOGUE AFUA_1G07730)-RELATED"/>
    <property type="match status" value="1"/>
</dbReference>
<dbReference type="NCBIfam" id="TIGR04183">
    <property type="entry name" value="Por_Secre_tail"/>
    <property type="match status" value="1"/>
</dbReference>
<organism evidence="11 12">
    <name type="scientific">Candidatus Opimibacter skivensis</name>
    <dbReference type="NCBI Taxonomy" id="2982028"/>
    <lineage>
        <taxon>Bacteria</taxon>
        <taxon>Pseudomonadati</taxon>
        <taxon>Bacteroidota</taxon>
        <taxon>Saprospiria</taxon>
        <taxon>Saprospirales</taxon>
        <taxon>Saprospiraceae</taxon>
        <taxon>Candidatus Opimibacter</taxon>
    </lineage>
</organism>
<gene>
    <name evidence="11" type="ORF">IPP15_04965</name>
</gene>